<dbReference type="Gene3D" id="2.60.120.560">
    <property type="entry name" value="Exo-inulinase, domain 1"/>
    <property type="match status" value="1"/>
</dbReference>
<dbReference type="STRING" id="22663.A0A2I0JPV1"/>
<dbReference type="Pfam" id="PF00251">
    <property type="entry name" value="Glyco_hydro_32N"/>
    <property type="match status" value="1"/>
</dbReference>
<evidence type="ECO:0000256" key="1">
    <source>
        <dbReference type="ARBA" id="ARBA00009902"/>
    </source>
</evidence>
<evidence type="ECO:0000259" key="6">
    <source>
        <dbReference type="Pfam" id="PF08244"/>
    </source>
</evidence>
<keyword evidence="8" id="KW-1185">Reference proteome</keyword>
<dbReference type="GO" id="GO:0004553">
    <property type="term" value="F:hydrolase activity, hydrolyzing O-glycosyl compounds"/>
    <property type="evidence" value="ECO:0007669"/>
    <property type="project" value="InterPro"/>
</dbReference>
<dbReference type="InterPro" id="IPR013189">
    <property type="entry name" value="Glyco_hydro_32_C"/>
</dbReference>
<dbReference type="EMBL" id="PGOL01001404">
    <property type="protein sequence ID" value="PKI58328.1"/>
    <property type="molecule type" value="Genomic_DNA"/>
</dbReference>
<dbReference type="InterPro" id="IPR050551">
    <property type="entry name" value="Fructan_Metab_Enzymes"/>
</dbReference>
<feature type="domain" description="Glycosyl hydrolase family 32 C-terminal" evidence="6">
    <location>
        <begin position="308"/>
        <end position="501"/>
    </location>
</feature>
<dbReference type="InterPro" id="IPR023296">
    <property type="entry name" value="Glyco_hydro_beta-prop_sf"/>
</dbReference>
<dbReference type="FunFam" id="2.115.10.20:FF:000001">
    <property type="entry name" value="Beta-fructofuranosidase, insoluble isoenzyme CWINV1"/>
    <property type="match status" value="1"/>
</dbReference>
<name>A0A2I0JPV1_PUNGR</name>
<dbReference type="InterPro" id="IPR013148">
    <property type="entry name" value="Glyco_hydro_32_N"/>
</dbReference>
<dbReference type="Pfam" id="PF08244">
    <property type="entry name" value="Glyco_hydro_32C"/>
    <property type="match status" value="1"/>
</dbReference>
<evidence type="ECO:0000256" key="3">
    <source>
        <dbReference type="ARBA" id="ARBA00023295"/>
    </source>
</evidence>
<keyword evidence="3 4" id="KW-0326">Glycosidase</keyword>
<protein>
    <recommendedName>
        <fullName evidence="9">Beta-fructofuranosidase, insoluble isoenzyme CWINV1-like</fullName>
    </recommendedName>
</protein>
<dbReference type="AlphaFoldDB" id="A0A2I0JPV1"/>
<dbReference type="InterPro" id="IPR013320">
    <property type="entry name" value="ConA-like_dom_sf"/>
</dbReference>
<accession>A0A2I0JPV1</accession>
<dbReference type="CDD" id="cd18624">
    <property type="entry name" value="GH32_Fruct1-like"/>
    <property type="match status" value="1"/>
</dbReference>
<dbReference type="SMART" id="SM00640">
    <property type="entry name" value="Glyco_32"/>
    <property type="match status" value="1"/>
</dbReference>
<dbReference type="FunFam" id="2.60.120.560:FF:000002">
    <property type="entry name" value="Beta-fructofuranosidase, insoluble isoenzyme CWINV1"/>
    <property type="match status" value="1"/>
</dbReference>
<keyword evidence="2 4" id="KW-0378">Hydrolase</keyword>
<dbReference type="SUPFAM" id="SSF75005">
    <property type="entry name" value="Arabinanase/levansucrase/invertase"/>
    <property type="match status" value="1"/>
</dbReference>
<feature type="domain" description="Glycosyl hydrolase family 32 N-terminal" evidence="5">
    <location>
        <begin position="1"/>
        <end position="305"/>
    </location>
</feature>
<dbReference type="SUPFAM" id="SSF49899">
    <property type="entry name" value="Concanavalin A-like lectins/glucanases"/>
    <property type="match status" value="1"/>
</dbReference>
<sequence>MIYKGLYHLFYQYNPKGAVWGNIVWAHSTSKDLVNWTPHKPAIYPSQPADIKGCWSGSATILPDGKPVILYTGINPEEQQVQNIAFPKDLSDPYLVEWVKSPKNPLMAPTASNKINASSFRDPTTGWLGPDGMWRVIIGSKRRRKGMAILYRSKDFIHWEKAKRPLHSAKKTGMWECPDFFPVSTSGHVGLDTSASGPHVKHVLKVSLDDTKKEYYTIGTYNPTKDVYVPTKGSIEFDSGLRYDYGKFYASKTFFDSDKKRRVLWGWINESSTRDNDIKKGWAGVQAIPRTIWLHKSGKQLVQWPVTEIEKLRTGQVDMCNKLLKKGTKLEVSGLTASQADVEVSFEVGKLDKAEKFDPGWTNAQDLCTEKVATVKGGIGPFGLKTLASEGLEEYTAIFFRIFKGKDKFVVLMCSDQSRSSLDNSNDKTNYGVFLDVDPAKEKLSLRTLIDHSIVESFGGEGKGCITARVYPKLATRDGAHLYAFNNGCQDVHISNLTAWSMKKAQLN</sequence>
<evidence type="ECO:0000256" key="4">
    <source>
        <dbReference type="RuleBase" id="RU362110"/>
    </source>
</evidence>
<reference evidence="7 8" key="1">
    <citation type="submission" date="2017-11" db="EMBL/GenBank/DDBJ databases">
        <title>De-novo sequencing of pomegranate (Punica granatum L.) genome.</title>
        <authorList>
            <person name="Akparov Z."/>
            <person name="Amiraslanov A."/>
            <person name="Hajiyeva S."/>
            <person name="Abbasov M."/>
            <person name="Kaur K."/>
            <person name="Hamwieh A."/>
            <person name="Solovyev V."/>
            <person name="Salamov A."/>
            <person name="Braich B."/>
            <person name="Kosarev P."/>
            <person name="Mahmoud A."/>
            <person name="Hajiyev E."/>
            <person name="Babayeva S."/>
            <person name="Izzatullayeva V."/>
            <person name="Mammadov A."/>
            <person name="Mammadov A."/>
            <person name="Sharifova S."/>
            <person name="Ojaghi J."/>
            <person name="Eynullazada K."/>
            <person name="Bayramov B."/>
            <person name="Abdulazimova A."/>
            <person name="Shahmuradov I."/>
        </authorList>
    </citation>
    <scope>NUCLEOTIDE SEQUENCE [LARGE SCALE GENOMIC DNA]</scope>
    <source>
        <strain evidence="8">cv. AG2017</strain>
        <tissue evidence="7">Leaf</tissue>
    </source>
</reference>
<evidence type="ECO:0000313" key="7">
    <source>
        <dbReference type="EMBL" id="PKI58328.1"/>
    </source>
</evidence>
<dbReference type="PANTHER" id="PTHR31953">
    <property type="entry name" value="BETA-FRUCTOFURANOSIDASE, INSOLUBLE ISOENZYME CWINV1-RELATED"/>
    <property type="match status" value="1"/>
</dbReference>
<proteinExistence type="inferred from homology"/>
<dbReference type="Gene3D" id="2.115.10.20">
    <property type="entry name" value="Glycosyl hydrolase domain, family 43"/>
    <property type="match status" value="1"/>
</dbReference>
<evidence type="ECO:0000256" key="2">
    <source>
        <dbReference type="ARBA" id="ARBA00022801"/>
    </source>
</evidence>
<evidence type="ECO:0000259" key="5">
    <source>
        <dbReference type="Pfam" id="PF00251"/>
    </source>
</evidence>
<comment type="similarity">
    <text evidence="1 4">Belongs to the glycosyl hydrolase 32 family.</text>
</comment>
<dbReference type="GO" id="GO:0005975">
    <property type="term" value="P:carbohydrate metabolic process"/>
    <property type="evidence" value="ECO:0007669"/>
    <property type="project" value="InterPro"/>
</dbReference>
<dbReference type="Proteomes" id="UP000233551">
    <property type="component" value="Unassembled WGS sequence"/>
</dbReference>
<comment type="caution">
    <text evidence="7">The sequence shown here is derived from an EMBL/GenBank/DDBJ whole genome shotgun (WGS) entry which is preliminary data.</text>
</comment>
<evidence type="ECO:0000313" key="8">
    <source>
        <dbReference type="Proteomes" id="UP000233551"/>
    </source>
</evidence>
<gene>
    <name evidence="7" type="ORF">CRG98_021266</name>
</gene>
<organism evidence="7 8">
    <name type="scientific">Punica granatum</name>
    <name type="common">Pomegranate</name>
    <dbReference type="NCBI Taxonomy" id="22663"/>
    <lineage>
        <taxon>Eukaryota</taxon>
        <taxon>Viridiplantae</taxon>
        <taxon>Streptophyta</taxon>
        <taxon>Embryophyta</taxon>
        <taxon>Tracheophyta</taxon>
        <taxon>Spermatophyta</taxon>
        <taxon>Magnoliopsida</taxon>
        <taxon>eudicotyledons</taxon>
        <taxon>Gunneridae</taxon>
        <taxon>Pentapetalae</taxon>
        <taxon>rosids</taxon>
        <taxon>malvids</taxon>
        <taxon>Myrtales</taxon>
        <taxon>Lythraceae</taxon>
        <taxon>Punica</taxon>
    </lineage>
</organism>
<evidence type="ECO:0008006" key="9">
    <source>
        <dbReference type="Google" id="ProtNLM"/>
    </source>
</evidence>
<dbReference type="InterPro" id="IPR001362">
    <property type="entry name" value="Glyco_hydro_32"/>
</dbReference>